<feature type="short sequence motif" description="GXGXXG" evidence="4">
    <location>
        <begin position="11"/>
        <end position="16"/>
    </location>
</feature>
<proteinExistence type="predicted"/>
<dbReference type="Gene3D" id="3.40.1090.10">
    <property type="entry name" value="Cytosolic phospholipase A2 catalytic domain"/>
    <property type="match status" value="2"/>
</dbReference>
<feature type="compositionally biased region" description="Basic and acidic residues" evidence="5">
    <location>
        <begin position="283"/>
        <end position="294"/>
    </location>
</feature>
<keyword evidence="8" id="KW-1185">Reference proteome</keyword>
<name>A0ABU2BTG5_9ACTN</name>
<keyword evidence="2 4" id="KW-0442">Lipid degradation</keyword>
<organism evidence="7 8">
    <name type="scientific">Nocardioides marmoribigeumensis</name>
    <dbReference type="NCBI Taxonomy" id="433649"/>
    <lineage>
        <taxon>Bacteria</taxon>
        <taxon>Bacillati</taxon>
        <taxon>Actinomycetota</taxon>
        <taxon>Actinomycetes</taxon>
        <taxon>Propionibacteriales</taxon>
        <taxon>Nocardioidaceae</taxon>
        <taxon>Nocardioides</taxon>
    </lineage>
</organism>
<feature type="short sequence motif" description="DGA/G" evidence="4">
    <location>
        <begin position="165"/>
        <end position="167"/>
    </location>
</feature>
<evidence type="ECO:0000256" key="2">
    <source>
        <dbReference type="ARBA" id="ARBA00022963"/>
    </source>
</evidence>
<evidence type="ECO:0000313" key="8">
    <source>
        <dbReference type="Proteomes" id="UP001183648"/>
    </source>
</evidence>
<feature type="active site" description="Proton acceptor" evidence="4">
    <location>
        <position position="165"/>
    </location>
</feature>
<dbReference type="PROSITE" id="PS51635">
    <property type="entry name" value="PNPLA"/>
    <property type="match status" value="1"/>
</dbReference>
<evidence type="ECO:0000256" key="3">
    <source>
        <dbReference type="ARBA" id="ARBA00023098"/>
    </source>
</evidence>
<evidence type="ECO:0000259" key="6">
    <source>
        <dbReference type="PROSITE" id="PS51635"/>
    </source>
</evidence>
<evidence type="ECO:0000256" key="5">
    <source>
        <dbReference type="SAM" id="MobiDB-lite"/>
    </source>
</evidence>
<comment type="caution">
    <text evidence="7">The sequence shown here is derived from an EMBL/GenBank/DDBJ whole genome shotgun (WGS) entry which is preliminary data.</text>
</comment>
<accession>A0ABU2BTG5</accession>
<gene>
    <name evidence="7" type="ORF">J2S63_001473</name>
</gene>
<dbReference type="PANTHER" id="PTHR14226">
    <property type="entry name" value="NEUROPATHY TARGET ESTERASE/SWISS CHEESE D.MELANOGASTER"/>
    <property type="match status" value="1"/>
</dbReference>
<dbReference type="SUPFAM" id="SSF52151">
    <property type="entry name" value="FabD/lysophospholipase-like"/>
    <property type="match status" value="1"/>
</dbReference>
<keyword evidence="1 4" id="KW-0378">Hydrolase</keyword>
<dbReference type="RefSeq" id="WP_310300639.1">
    <property type="nucleotide sequence ID" value="NZ_BAAAPS010000008.1"/>
</dbReference>
<dbReference type="InterPro" id="IPR050301">
    <property type="entry name" value="NTE"/>
</dbReference>
<dbReference type="Proteomes" id="UP001183648">
    <property type="component" value="Unassembled WGS sequence"/>
</dbReference>
<feature type="active site" description="Nucleophile" evidence="4">
    <location>
        <position position="40"/>
    </location>
</feature>
<feature type="short sequence motif" description="GXSXG" evidence="4">
    <location>
        <begin position="38"/>
        <end position="42"/>
    </location>
</feature>
<feature type="region of interest" description="Disordered" evidence="5">
    <location>
        <begin position="265"/>
        <end position="294"/>
    </location>
</feature>
<dbReference type="Pfam" id="PF01734">
    <property type="entry name" value="Patatin"/>
    <property type="match status" value="1"/>
</dbReference>
<evidence type="ECO:0000256" key="1">
    <source>
        <dbReference type="ARBA" id="ARBA00022801"/>
    </source>
</evidence>
<dbReference type="InterPro" id="IPR016035">
    <property type="entry name" value="Acyl_Trfase/lysoPLipase"/>
</dbReference>
<sequence length="294" mass="30283">MTTRTAFVLAGGGSLGAVQVGMLQALGEAGIEPDLLVGTSAGAVNAAWVAGHGTSADSLAELADLWTRVRRQDIFPVTARMLLRAVAGRSRAVSSGDALAALVRTHAGVRRLEDATVPVQLMATDILSGLPVVLDHGPVDTAVRASAAVPGVFPPVLTGGRWLVDGGVAHAAGIGQAVAAGATTVHVVPTGYPCALPRPPATPLGMALHALTLLVEQRLVTEVAALSGTVTIRVLPPLCPLAISAADFDHAAELTRRGREATRRWLDGGGSERPHQEQLLSFHGHEELSEKLSP</sequence>
<feature type="compositionally biased region" description="Basic and acidic residues" evidence="5">
    <location>
        <begin position="265"/>
        <end position="276"/>
    </location>
</feature>
<evidence type="ECO:0000256" key="4">
    <source>
        <dbReference type="PROSITE-ProRule" id="PRU01161"/>
    </source>
</evidence>
<dbReference type="InterPro" id="IPR002641">
    <property type="entry name" value="PNPLA_dom"/>
</dbReference>
<dbReference type="EMBL" id="JAVDYG010000001">
    <property type="protein sequence ID" value="MDR7361920.1"/>
    <property type="molecule type" value="Genomic_DNA"/>
</dbReference>
<feature type="domain" description="PNPLA" evidence="6">
    <location>
        <begin position="7"/>
        <end position="180"/>
    </location>
</feature>
<protein>
    <submittedName>
        <fullName evidence="7">NTE family protein</fullName>
    </submittedName>
</protein>
<evidence type="ECO:0000313" key="7">
    <source>
        <dbReference type="EMBL" id="MDR7361920.1"/>
    </source>
</evidence>
<keyword evidence="3 4" id="KW-0443">Lipid metabolism</keyword>
<reference evidence="7 8" key="1">
    <citation type="submission" date="2023-07" db="EMBL/GenBank/DDBJ databases">
        <title>Sequencing the genomes of 1000 actinobacteria strains.</title>
        <authorList>
            <person name="Klenk H.-P."/>
        </authorList>
    </citation>
    <scope>NUCLEOTIDE SEQUENCE [LARGE SCALE GENOMIC DNA]</scope>
    <source>
        <strain evidence="7 8">DSM 19426</strain>
    </source>
</reference>
<dbReference type="PANTHER" id="PTHR14226:SF57">
    <property type="entry name" value="BLR7027 PROTEIN"/>
    <property type="match status" value="1"/>
</dbReference>